<evidence type="ECO:0000256" key="1">
    <source>
        <dbReference type="SAM" id="Phobius"/>
    </source>
</evidence>
<feature type="transmembrane region" description="Helical" evidence="1">
    <location>
        <begin position="88"/>
        <end position="108"/>
    </location>
</feature>
<proteinExistence type="predicted"/>
<evidence type="ECO:0000313" key="4">
    <source>
        <dbReference type="Proteomes" id="UP000005850"/>
    </source>
</evidence>
<keyword evidence="1" id="KW-0812">Transmembrane</keyword>
<protein>
    <submittedName>
        <fullName evidence="3">Sigma-W anti-sigma factor RsiW</fullName>
    </submittedName>
</protein>
<keyword evidence="1" id="KW-0472">Membrane</keyword>
<evidence type="ECO:0000313" key="3">
    <source>
        <dbReference type="EMBL" id="AIG24634.1"/>
    </source>
</evidence>
<dbReference type="InterPro" id="IPR027383">
    <property type="entry name" value="Znf_put"/>
</dbReference>
<keyword evidence="1" id="KW-1133">Transmembrane helix</keyword>
<evidence type="ECO:0000259" key="2">
    <source>
        <dbReference type="Pfam" id="PF13490"/>
    </source>
</evidence>
<accession>A0A075QYE3</accession>
<sequence>MDCREAKQLNHVFLDKDIDQLSNQRLQQHLLNCEECRIHLQQLQKVIAYVESASHIQAPSDFTARVMAQLPPVAKRKSFGNWMRRHPFVTAAAVFFVLMTGSLFTSWIDRDNTLQITSSNMDKLKIDKERNVVVVPAGTTLTGDLIVRNGSVEVEGEVKGNVVAIDGRVFLASTAQVAGDTESIEMIFDWVWYEMKNIGNDLLPLTH</sequence>
<dbReference type="AlphaFoldDB" id="A0A075QYE3"/>
<dbReference type="RefSeq" id="WP_003333741.1">
    <property type="nucleotide sequence ID" value="NZ_CP007806.1"/>
</dbReference>
<dbReference type="Proteomes" id="UP000005850">
    <property type="component" value="Chromosome"/>
</dbReference>
<keyword evidence="4" id="KW-1185">Reference proteome</keyword>
<reference evidence="3 4" key="1">
    <citation type="journal article" date="2011" name="J. Bacteriol.">
        <title>Genome sequence of Brevibacillus laterosporus LMG 15441, a pathogen of invertebrates.</title>
        <authorList>
            <person name="Djukic M."/>
            <person name="Poehlein A."/>
            <person name="Thurmer A."/>
            <person name="Daniel R."/>
        </authorList>
    </citation>
    <scope>NUCLEOTIDE SEQUENCE [LARGE SCALE GENOMIC DNA]</scope>
    <source>
        <strain evidence="3 4">LMG 15441</strain>
    </source>
</reference>
<dbReference type="EMBL" id="CP007806">
    <property type="protein sequence ID" value="AIG24634.1"/>
    <property type="molecule type" value="Genomic_DNA"/>
</dbReference>
<dbReference type="Pfam" id="PF13490">
    <property type="entry name" value="zf-HC2"/>
    <property type="match status" value="1"/>
</dbReference>
<dbReference type="HOGENOM" id="CLU_1347302_0_0_9"/>
<organism evidence="3 4">
    <name type="scientific">Brevibacillus laterosporus LMG 15441</name>
    <dbReference type="NCBI Taxonomy" id="1042163"/>
    <lineage>
        <taxon>Bacteria</taxon>
        <taxon>Bacillati</taxon>
        <taxon>Bacillota</taxon>
        <taxon>Bacilli</taxon>
        <taxon>Bacillales</taxon>
        <taxon>Paenibacillaceae</taxon>
        <taxon>Brevibacillus</taxon>
    </lineage>
</organism>
<gene>
    <name evidence="3" type="primary">rsiW</name>
    <name evidence="3" type="ORF">BRLA_c002390</name>
</gene>
<name>A0A075QYE3_BRELA</name>
<dbReference type="STRING" id="1042163.BRLA_c002390"/>
<dbReference type="KEGG" id="blr:BRLA_c002390"/>
<feature type="domain" description="Putative zinc-finger" evidence="2">
    <location>
        <begin position="3"/>
        <end position="37"/>
    </location>
</feature>
<dbReference type="eggNOG" id="COG5662">
    <property type="taxonomic scope" value="Bacteria"/>
</dbReference>